<organism evidence="3 4">
    <name type="scientific">Mycena citricolor</name>
    <dbReference type="NCBI Taxonomy" id="2018698"/>
    <lineage>
        <taxon>Eukaryota</taxon>
        <taxon>Fungi</taxon>
        <taxon>Dikarya</taxon>
        <taxon>Basidiomycota</taxon>
        <taxon>Agaricomycotina</taxon>
        <taxon>Agaricomycetes</taxon>
        <taxon>Agaricomycetidae</taxon>
        <taxon>Agaricales</taxon>
        <taxon>Marasmiineae</taxon>
        <taxon>Mycenaceae</taxon>
        <taxon>Mycena</taxon>
    </lineage>
</organism>
<keyword evidence="2" id="KW-0812">Transmembrane</keyword>
<evidence type="ECO:0000313" key="4">
    <source>
        <dbReference type="Proteomes" id="UP001295794"/>
    </source>
</evidence>
<dbReference type="EMBL" id="CAVNYO010000023">
    <property type="protein sequence ID" value="CAK5262708.1"/>
    <property type="molecule type" value="Genomic_DNA"/>
</dbReference>
<feature type="region of interest" description="Disordered" evidence="1">
    <location>
        <begin position="457"/>
        <end position="492"/>
    </location>
</feature>
<evidence type="ECO:0000256" key="2">
    <source>
        <dbReference type="SAM" id="Phobius"/>
    </source>
</evidence>
<feature type="compositionally biased region" description="Basic residues" evidence="1">
    <location>
        <begin position="227"/>
        <end position="236"/>
    </location>
</feature>
<accession>A0AAD2GRQ3</accession>
<proteinExistence type="predicted"/>
<comment type="caution">
    <text evidence="3">The sequence shown here is derived from an EMBL/GenBank/DDBJ whole genome shotgun (WGS) entry which is preliminary data.</text>
</comment>
<evidence type="ECO:0000313" key="3">
    <source>
        <dbReference type="EMBL" id="CAK5262708.1"/>
    </source>
</evidence>
<feature type="region of interest" description="Disordered" evidence="1">
    <location>
        <begin position="775"/>
        <end position="803"/>
    </location>
</feature>
<reference evidence="3" key="1">
    <citation type="submission" date="2023-11" db="EMBL/GenBank/DDBJ databases">
        <authorList>
            <person name="De Vega J J."/>
            <person name="De Vega J J."/>
        </authorList>
    </citation>
    <scope>NUCLEOTIDE SEQUENCE</scope>
</reference>
<dbReference type="AlphaFoldDB" id="A0AAD2GRQ3"/>
<sequence>MPSLFIALRACLYGALVHLPAALGSLVAAAVLLFSLICLSMAGHFASAFMSSELTSFVPFALFVCVVSLLFMSALLGFSVIKKERNPISLKIELLSLGFVGIIWFSLGIFLATSNAQSADVECFASESNSTTMTVDDTTSALQTEQFHAMYHVLEAFSLLNAILVLFAFFTLLFFACRRKLEGDSHMWMGPVTAGVFLDYSKSTARSNPRKQNELPMPATLTEKPTRRGHSRHKSHNKESTAKHSRSRTHGAADRYTRRAYQGGSGQSSLIGSNEFDNGEMHNPNRRPSRLTPNLLDPPQPSLEAMPRHTSLSQEFEVIDVDSLEEEDFRPIQRQRLPEPRARSPEVIELLDSDDEFSMWVNGSSGPNTASTSMSNGERSRTDQRRYISPPPPPTAYNNVPPVPSLPPRFQSFASFPGPVHRSRHPAPVPSGSTSRNPIPAPIRPFEQDFDFQFASPPRQTSPRPAAVPPRRAFSPEFRPAPAARHNPPMGFGGALISTNNARLEAERAERQRRMDRRLAGGRVAPGIAQPDGGRSGLDGWHAANHNVGYMQGMTNTNPFRWGGEGAPVNQVNVLALGQLEGADTRTQGDAQLALDLFLADAEHGARADMAHFRRWAIFRPPREEDKYKKEWTHPHRLDPGFVSDFAPSDALSGVVEDHGKGKAKEFIDVDAENDGGPNMPLVCVKCLEPLSMCSELSIPEDELRKRRVWGLRCGHVIDGKCVDLLRIPQSAAEPQTAAAEQPDQKEPDEQTEDDGDAGGLIPAPIASRLRHRATLGVPTNGTSRRASAQRAKAKAKPKGRQARKPVVEVEFTWDCPVESCRRKHVTQRIAGQWINPPDTGAIPMFV</sequence>
<feature type="region of interest" description="Disordered" evidence="1">
    <location>
        <begin position="205"/>
        <end position="306"/>
    </location>
</feature>
<feature type="transmembrane region" description="Helical" evidence="2">
    <location>
        <begin position="156"/>
        <end position="177"/>
    </location>
</feature>
<keyword evidence="2" id="KW-0472">Membrane</keyword>
<evidence type="ECO:0000256" key="1">
    <source>
        <dbReference type="SAM" id="MobiDB-lite"/>
    </source>
</evidence>
<feature type="compositionally biased region" description="Basic residues" evidence="1">
    <location>
        <begin position="792"/>
        <end position="803"/>
    </location>
</feature>
<dbReference type="Proteomes" id="UP001295794">
    <property type="component" value="Unassembled WGS sequence"/>
</dbReference>
<gene>
    <name evidence="3" type="ORF">MYCIT1_LOCUS1645</name>
</gene>
<keyword evidence="2" id="KW-1133">Transmembrane helix</keyword>
<keyword evidence="4" id="KW-1185">Reference proteome</keyword>
<feature type="compositionally biased region" description="Low complexity" evidence="1">
    <location>
        <begin position="733"/>
        <end position="742"/>
    </location>
</feature>
<feature type="region of interest" description="Disordered" evidence="1">
    <location>
        <begin position="358"/>
        <end position="437"/>
    </location>
</feature>
<feature type="transmembrane region" description="Helical" evidence="2">
    <location>
        <begin position="12"/>
        <end position="37"/>
    </location>
</feature>
<feature type="transmembrane region" description="Helical" evidence="2">
    <location>
        <begin position="57"/>
        <end position="80"/>
    </location>
</feature>
<protein>
    <submittedName>
        <fullName evidence="3">Uncharacterized protein</fullName>
    </submittedName>
</protein>
<feature type="compositionally biased region" description="Low complexity" evidence="1">
    <location>
        <begin position="463"/>
        <end position="473"/>
    </location>
</feature>
<feature type="transmembrane region" description="Helical" evidence="2">
    <location>
        <begin position="92"/>
        <end position="112"/>
    </location>
</feature>
<feature type="compositionally biased region" description="Polar residues" evidence="1">
    <location>
        <begin position="361"/>
        <end position="377"/>
    </location>
</feature>
<feature type="compositionally biased region" description="Pro residues" evidence="1">
    <location>
        <begin position="389"/>
        <end position="407"/>
    </location>
</feature>
<name>A0AAD2GRQ3_9AGAR</name>
<feature type="region of interest" description="Disordered" evidence="1">
    <location>
        <begin position="733"/>
        <end position="763"/>
    </location>
</feature>